<dbReference type="Proteomes" id="UP000016930">
    <property type="component" value="Unassembled WGS sequence"/>
</dbReference>
<keyword evidence="2" id="KW-1185">Reference proteome</keyword>
<dbReference type="HOGENOM" id="CLU_1704004_0_0_1"/>
<organism evidence="1 2">
    <name type="scientific">Ceriporiopsis subvermispora (strain B)</name>
    <name type="common">White-rot fungus</name>
    <name type="synonym">Gelatoporia subvermispora</name>
    <dbReference type="NCBI Taxonomy" id="914234"/>
    <lineage>
        <taxon>Eukaryota</taxon>
        <taxon>Fungi</taxon>
        <taxon>Dikarya</taxon>
        <taxon>Basidiomycota</taxon>
        <taxon>Agaricomycotina</taxon>
        <taxon>Agaricomycetes</taxon>
        <taxon>Polyporales</taxon>
        <taxon>Gelatoporiaceae</taxon>
        <taxon>Gelatoporia</taxon>
    </lineage>
</organism>
<reference evidence="1 2" key="1">
    <citation type="journal article" date="2012" name="Proc. Natl. Acad. Sci. U.S.A.">
        <title>Comparative genomics of Ceriporiopsis subvermispora and Phanerochaete chrysosporium provide insight into selective ligninolysis.</title>
        <authorList>
            <person name="Fernandez-Fueyo E."/>
            <person name="Ruiz-Duenas F.J."/>
            <person name="Ferreira P."/>
            <person name="Floudas D."/>
            <person name="Hibbett D.S."/>
            <person name="Canessa P."/>
            <person name="Larrondo L.F."/>
            <person name="James T.Y."/>
            <person name="Seelenfreund D."/>
            <person name="Lobos S."/>
            <person name="Polanco R."/>
            <person name="Tello M."/>
            <person name="Honda Y."/>
            <person name="Watanabe T."/>
            <person name="Watanabe T."/>
            <person name="Ryu J.S."/>
            <person name="Kubicek C.P."/>
            <person name="Schmoll M."/>
            <person name="Gaskell J."/>
            <person name="Hammel K.E."/>
            <person name="St John F.J."/>
            <person name="Vanden Wymelenberg A."/>
            <person name="Sabat G."/>
            <person name="Splinter BonDurant S."/>
            <person name="Syed K."/>
            <person name="Yadav J.S."/>
            <person name="Doddapaneni H."/>
            <person name="Subramanian V."/>
            <person name="Lavin J.L."/>
            <person name="Oguiza J.A."/>
            <person name="Perez G."/>
            <person name="Pisabarro A.G."/>
            <person name="Ramirez L."/>
            <person name="Santoyo F."/>
            <person name="Master E."/>
            <person name="Coutinho P.M."/>
            <person name="Henrissat B."/>
            <person name="Lombard V."/>
            <person name="Magnuson J.K."/>
            <person name="Kuees U."/>
            <person name="Hori C."/>
            <person name="Igarashi K."/>
            <person name="Samejima M."/>
            <person name="Held B.W."/>
            <person name="Barry K.W."/>
            <person name="LaButti K.M."/>
            <person name="Lapidus A."/>
            <person name="Lindquist E.A."/>
            <person name="Lucas S.M."/>
            <person name="Riley R."/>
            <person name="Salamov A.A."/>
            <person name="Hoffmeister D."/>
            <person name="Schwenk D."/>
            <person name="Hadar Y."/>
            <person name="Yarden O."/>
            <person name="de Vries R.P."/>
            <person name="Wiebenga A."/>
            <person name="Stenlid J."/>
            <person name="Eastwood D."/>
            <person name="Grigoriev I.V."/>
            <person name="Berka R.M."/>
            <person name="Blanchette R.A."/>
            <person name="Kersten P."/>
            <person name="Martinez A.T."/>
            <person name="Vicuna R."/>
            <person name="Cullen D."/>
        </authorList>
    </citation>
    <scope>NUCLEOTIDE SEQUENCE [LARGE SCALE GENOMIC DNA]</scope>
    <source>
        <strain evidence="1 2">B</strain>
    </source>
</reference>
<protein>
    <submittedName>
        <fullName evidence="1">Uncharacterized protein</fullName>
    </submittedName>
</protein>
<dbReference type="EMBL" id="KB446083">
    <property type="protein sequence ID" value="EMD30491.1"/>
    <property type="molecule type" value="Genomic_DNA"/>
</dbReference>
<sequence length="154" mass="16724">MGCCLKGRGDGVPFSSSLRRLSVSPAAPLLSFLASPYTTLLLSISPPPLVRPQARCAPCVCACLSICRPSRCCVRDPPVHPDQACPIALRLPRARRDAPPLLCPLSPRCVFQSSVRRPYRPRPPFYARPARTFISASPVRACITTRTTDRAAPS</sequence>
<evidence type="ECO:0000313" key="1">
    <source>
        <dbReference type="EMBL" id="EMD30491.1"/>
    </source>
</evidence>
<proteinExistence type="predicted"/>
<accession>M2QVF1</accession>
<name>M2QVF1_CERS8</name>
<dbReference type="AlphaFoldDB" id="M2QVF1"/>
<gene>
    <name evidence="1" type="ORF">CERSUDRAFT_101309</name>
</gene>
<evidence type="ECO:0000313" key="2">
    <source>
        <dbReference type="Proteomes" id="UP000016930"/>
    </source>
</evidence>